<dbReference type="RefSeq" id="WP_213120139.1">
    <property type="nucleotide sequence ID" value="NZ_JAGYPF010000005.1"/>
</dbReference>
<gene>
    <name evidence="20" type="ORF">KHA99_24645</name>
</gene>
<evidence type="ECO:0000256" key="14">
    <source>
        <dbReference type="ARBA" id="ARBA00023264"/>
    </source>
</evidence>
<keyword evidence="10 19" id="KW-1133">Transmembrane helix</keyword>
<evidence type="ECO:0000256" key="11">
    <source>
        <dbReference type="ARBA" id="ARBA00023098"/>
    </source>
</evidence>
<protein>
    <submittedName>
        <fullName evidence="20">Diacylglycerol kinase family protein</fullName>
    </submittedName>
</protein>
<keyword evidence="5" id="KW-0808">Transferase</keyword>
<evidence type="ECO:0000256" key="2">
    <source>
        <dbReference type="ARBA" id="ARBA00005967"/>
    </source>
</evidence>
<organism evidence="20 21">
    <name type="scientific">Neobacillus rhizophilus</name>
    <dbReference type="NCBI Taxonomy" id="2833579"/>
    <lineage>
        <taxon>Bacteria</taxon>
        <taxon>Bacillati</taxon>
        <taxon>Bacillota</taxon>
        <taxon>Bacilli</taxon>
        <taxon>Bacillales</taxon>
        <taxon>Bacillaceae</taxon>
        <taxon>Neobacillus</taxon>
    </lineage>
</organism>
<keyword evidence="11" id="KW-0443">Lipid metabolism</keyword>
<comment type="subcellular location">
    <subcellularLocation>
        <location evidence="1">Cell membrane</location>
        <topology evidence="1">Multi-pass membrane protein</topology>
    </subcellularLocation>
</comment>
<keyword evidence="18" id="KW-0460">Magnesium</keyword>
<feature type="transmembrane region" description="Helical" evidence="19">
    <location>
        <begin position="60"/>
        <end position="79"/>
    </location>
</feature>
<dbReference type="InterPro" id="IPR033717">
    <property type="entry name" value="UDPK"/>
</dbReference>
<proteinExistence type="inferred from homology"/>
<dbReference type="EMBL" id="JAGYPF010000005">
    <property type="protein sequence ID" value="MBS4215613.1"/>
    <property type="molecule type" value="Genomic_DNA"/>
</dbReference>
<evidence type="ECO:0000256" key="17">
    <source>
        <dbReference type="PIRSR" id="PIRSR600829-3"/>
    </source>
</evidence>
<evidence type="ECO:0000256" key="3">
    <source>
        <dbReference type="ARBA" id="ARBA00022475"/>
    </source>
</evidence>
<feature type="binding site" evidence="16">
    <location>
        <position position="73"/>
    </location>
    <ligand>
        <name>substrate</name>
    </ligand>
</feature>
<dbReference type="GO" id="GO:0005886">
    <property type="term" value="C:plasma membrane"/>
    <property type="evidence" value="ECO:0007669"/>
    <property type="project" value="UniProtKB-SubCell"/>
</dbReference>
<name>A0A942UBC5_9BACI</name>
<dbReference type="PROSITE" id="PS01069">
    <property type="entry name" value="DAGK_PROKAR"/>
    <property type="match status" value="1"/>
</dbReference>
<dbReference type="Gene3D" id="1.10.287.3610">
    <property type="match status" value="1"/>
</dbReference>
<feature type="binding site" evidence="18">
    <location>
        <position position="80"/>
    </location>
    <ligand>
        <name>a divalent metal cation</name>
        <dbReference type="ChEBI" id="CHEBI:60240"/>
    </ligand>
</feature>
<accession>A0A942UBC5</accession>
<dbReference type="PANTHER" id="PTHR34299:SF1">
    <property type="entry name" value="DIACYLGLYCEROL KINASE"/>
    <property type="match status" value="1"/>
</dbReference>
<keyword evidence="14" id="KW-1208">Phospholipid metabolism</keyword>
<comment type="similarity">
    <text evidence="2">Belongs to the bacterial diacylglycerol kinase family.</text>
</comment>
<reference evidence="20" key="1">
    <citation type="submission" date="2021-05" db="EMBL/GenBank/DDBJ databases">
        <title>Novel Bacillus species.</title>
        <authorList>
            <person name="Liu G."/>
        </authorList>
    </citation>
    <scope>NUCLEOTIDE SEQUENCE</scope>
    <source>
        <strain evidence="20">FJAT-49825</strain>
    </source>
</reference>
<feature type="binding site" evidence="17">
    <location>
        <position position="32"/>
    </location>
    <ligand>
        <name>ATP</name>
        <dbReference type="ChEBI" id="CHEBI:30616"/>
    </ligand>
</feature>
<evidence type="ECO:0000256" key="5">
    <source>
        <dbReference type="ARBA" id="ARBA00022679"/>
    </source>
</evidence>
<evidence type="ECO:0000256" key="13">
    <source>
        <dbReference type="ARBA" id="ARBA00023209"/>
    </source>
</evidence>
<evidence type="ECO:0000256" key="10">
    <source>
        <dbReference type="ARBA" id="ARBA00022989"/>
    </source>
</evidence>
<feature type="binding site" evidence="17">
    <location>
        <begin position="98"/>
        <end position="99"/>
    </location>
    <ligand>
        <name>ATP</name>
        <dbReference type="ChEBI" id="CHEBI:30616"/>
    </ligand>
</feature>
<dbReference type="AlphaFoldDB" id="A0A942UBC5"/>
<feature type="binding site" evidence="18">
    <location>
        <position position="32"/>
    </location>
    <ligand>
        <name>a divalent metal cation</name>
        <dbReference type="ChEBI" id="CHEBI:60240"/>
    </ligand>
</feature>
<feature type="transmembrane region" description="Helical" evidence="19">
    <location>
        <begin position="100"/>
        <end position="125"/>
    </location>
</feature>
<evidence type="ECO:0000256" key="9">
    <source>
        <dbReference type="ARBA" id="ARBA00022840"/>
    </source>
</evidence>
<comment type="cofactor">
    <cofactor evidence="18">
        <name>Mg(2+)</name>
        <dbReference type="ChEBI" id="CHEBI:18420"/>
    </cofactor>
    <text evidence="18">Mn(2+), Zn(2+), Cd(2+) and Co(2+) support activity to lesser extents.</text>
</comment>
<keyword evidence="21" id="KW-1185">Reference proteome</keyword>
<feature type="active site" description="Proton acceptor" evidence="15">
    <location>
        <position position="73"/>
    </location>
</feature>
<dbReference type="InterPro" id="IPR000829">
    <property type="entry name" value="DAGK"/>
</dbReference>
<evidence type="ECO:0000256" key="1">
    <source>
        <dbReference type="ARBA" id="ARBA00004651"/>
    </source>
</evidence>
<comment type="caution">
    <text evidence="20">The sequence shown here is derived from an EMBL/GenBank/DDBJ whole genome shotgun (WGS) entry which is preliminary data.</text>
</comment>
<evidence type="ECO:0000256" key="12">
    <source>
        <dbReference type="ARBA" id="ARBA00023136"/>
    </source>
</evidence>
<evidence type="ECO:0000256" key="6">
    <source>
        <dbReference type="ARBA" id="ARBA00022692"/>
    </source>
</evidence>
<dbReference type="GO" id="GO:0016301">
    <property type="term" value="F:kinase activity"/>
    <property type="evidence" value="ECO:0007669"/>
    <property type="project" value="UniProtKB-KW"/>
</dbReference>
<keyword evidence="3" id="KW-1003">Cell membrane</keyword>
<dbReference type="GO" id="GO:0005524">
    <property type="term" value="F:ATP binding"/>
    <property type="evidence" value="ECO:0007669"/>
    <property type="project" value="UniProtKB-KW"/>
</dbReference>
<evidence type="ECO:0000313" key="21">
    <source>
        <dbReference type="Proteomes" id="UP000679749"/>
    </source>
</evidence>
<dbReference type="PANTHER" id="PTHR34299">
    <property type="entry name" value="DIACYLGLYCEROL KINASE"/>
    <property type="match status" value="1"/>
</dbReference>
<keyword evidence="4" id="KW-0444">Lipid biosynthesis</keyword>
<evidence type="ECO:0000256" key="18">
    <source>
        <dbReference type="PIRSR" id="PIRSR600829-4"/>
    </source>
</evidence>
<keyword evidence="8 20" id="KW-0418">Kinase</keyword>
<keyword evidence="7 17" id="KW-0547">Nucleotide-binding</keyword>
<evidence type="ECO:0000256" key="7">
    <source>
        <dbReference type="ARBA" id="ARBA00022741"/>
    </source>
</evidence>
<dbReference type="Proteomes" id="UP000679749">
    <property type="component" value="Unassembled WGS sequence"/>
</dbReference>
<dbReference type="Pfam" id="PF01219">
    <property type="entry name" value="DAGK_prokar"/>
    <property type="match status" value="1"/>
</dbReference>
<dbReference type="GO" id="GO:0008654">
    <property type="term" value="P:phospholipid biosynthetic process"/>
    <property type="evidence" value="ECO:0007669"/>
    <property type="project" value="UniProtKB-KW"/>
</dbReference>
<evidence type="ECO:0000256" key="19">
    <source>
        <dbReference type="SAM" id="Phobius"/>
    </source>
</evidence>
<keyword evidence="13" id="KW-0594">Phospholipid biosynthesis</keyword>
<feature type="binding site" evidence="17">
    <location>
        <position position="20"/>
    </location>
    <ligand>
        <name>ATP</name>
        <dbReference type="ChEBI" id="CHEBI:30616"/>
    </ligand>
</feature>
<keyword evidence="18" id="KW-0479">Metal-binding</keyword>
<sequence>MNMDSLDKSKRRKFWDTFAYATEGIVTALKQERNMRFHAISAVIVIAFGLFFSITKIEWLFILVSIGGMFSLELLNTAIERVVDLATNEYKPLAKQAKDIAAGAVFIFAIIALVMGIVIFLPYVLKLFL</sequence>
<keyword evidence="6 19" id="KW-0812">Transmembrane</keyword>
<dbReference type="GO" id="GO:0046872">
    <property type="term" value="F:metal ion binding"/>
    <property type="evidence" value="ECO:0007669"/>
    <property type="project" value="UniProtKB-KW"/>
</dbReference>
<feature type="binding site" evidence="17">
    <location>
        <position position="80"/>
    </location>
    <ligand>
        <name>ATP</name>
        <dbReference type="ChEBI" id="CHEBI:30616"/>
    </ligand>
</feature>
<dbReference type="InterPro" id="IPR036945">
    <property type="entry name" value="DAGK_sf"/>
</dbReference>
<evidence type="ECO:0000256" key="8">
    <source>
        <dbReference type="ARBA" id="ARBA00022777"/>
    </source>
</evidence>
<feature type="transmembrane region" description="Helical" evidence="19">
    <location>
        <begin position="37"/>
        <end position="54"/>
    </location>
</feature>
<evidence type="ECO:0000256" key="16">
    <source>
        <dbReference type="PIRSR" id="PIRSR600829-2"/>
    </source>
</evidence>
<dbReference type="CDD" id="cd14265">
    <property type="entry name" value="UDPK_IM_like"/>
    <property type="match status" value="1"/>
</dbReference>
<evidence type="ECO:0000256" key="4">
    <source>
        <dbReference type="ARBA" id="ARBA00022516"/>
    </source>
</evidence>
<keyword evidence="9 17" id="KW-0067">ATP-binding</keyword>
<keyword evidence="12 19" id="KW-0472">Membrane</keyword>
<evidence type="ECO:0000313" key="20">
    <source>
        <dbReference type="EMBL" id="MBS4215613.1"/>
    </source>
</evidence>
<evidence type="ECO:0000256" key="15">
    <source>
        <dbReference type="PIRSR" id="PIRSR600829-1"/>
    </source>
</evidence>